<dbReference type="OrthoDB" id="2427086at2"/>
<comment type="caution">
    <text evidence="2">The sequence shown here is derived from an EMBL/GenBank/DDBJ whole genome shotgun (WGS) entry which is preliminary data.</text>
</comment>
<name>A0A1C0YW52_9BACL</name>
<dbReference type="AlphaFoldDB" id="A0A1C0YW52"/>
<reference evidence="2 3" key="1">
    <citation type="submission" date="2016-07" db="EMBL/GenBank/DDBJ databases">
        <title>Caryophanon latum genome sequencing.</title>
        <authorList>
            <person name="Verma A."/>
            <person name="Pal Y."/>
            <person name="Krishnamurthi S."/>
        </authorList>
    </citation>
    <scope>NUCLEOTIDE SEQUENCE [LARGE SCALE GENOMIC DNA]</scope>
    <source>
        <strain evidence="2 3">DSM 14151</strain>
    </source>
</reference>
<dbReference type="Proteomes" id="UP000093482">
    <property type="component" value="Unassembled WGS sequence"/>
</dbReference>
<proteinExistence type="predicted"/>
<dbReference type="RefSeq" id="WP_066463234.1">
    <property type="nucleotide sequence ID" value="NZ_MATO01000028.1"/>
</dbReference>
<evidence type="ECO:0000313" key="3">
    <source>
        <dbReference type="Proteomes" id="UP000093482"/>
    </source>
</evidence>
<feature type="domain" description="DUF7147" evidence="1">
    <location>
        <begin position="1"/>
        <end position="125"/>
    </location>
</feature>
<dbReference type="InterPro" id="IPR055571">
    <property type="entry name" value="DUF7147"/>
</dbReference>
<gene>
    <name evidence="2" type="ORF">A6K76_08640</name>
</gene>
<sequence length="129" mass="15028">MIQRFIELGEGYGDIFELCELARTNASRLDQTYIMYAKKNDKVVASLAISLKPVGDSKFMPIYLCREGIPYEDEKPSKRLDIFEQAMTELGHVPNRFEIKHSSIFSENNLYYQYLIGILRLNHYIPPMN</sequence>
<evidence type="ECO:0000259" key="1">
    <source>
        <dbReference type="Pfam" id="PF23648"/>
    </source>
</evidence>
<keyword evidence="2" id="KW-0418">Kinase</keyword>
<organism evidence="2 3">
    <name type="scientific">Caryophanon latum</name>
    <dbReference type="NCBI Taxonomy" id="33977"/>
    <lineage>
        <taxon>Bacteria</taxon>
        <taxon>Bacillati</taxon>
        <taxon>Bacillota</taxon>
        <taxon>Bacilli</taxon>
        <taxon>Bacillales</taxon>
        <taxon>Caryophanaceae</taxon>
        <taxon>Caryophanon</taxon>
    </lineage>
</organism>
<accession>A0A1C0YW52</accession>
<dbReference type="GO" id="GO:0016301">
    <property type="term" value="F:kinase activity"/>
    <property type="evidence" value="ECO:0007669"/>
    <property type="project" value="UniProtKB-KW"/>
</dbReference>
<dbReference type="Pfam" id="PF23648">
    <property type="entry name" value="DUF7147"/>
    <property type="match status" value="1"/>
</dbReference>
<protein>
    <submittedName>
        <fullName evidence="2">Methylthioribose kinase</fullName>
    </submittedName>
</protein>
<dbReference type="EMBL" id="MATO01000028">
    <property type="protein sequence ID" value="OCS91407.1"/>
    <property type="molecule type" value="Genomic_DNA"/>
</dbReference>
<keyword evidence="3" id="KW-1185">Reference proteome</keyword>
<keyword evidence="2" id="KW-0808">Transferase</keyword>
<evidence type="ECO:0000313" key="2">
    <source>
        <dbReference type="EMBL" id="OCS91407.1"/>
    </source>
</evidence>